<dbReference type="OrthoDB" id="5800476at2759"/>
<organism evidence="2 3">
    <name type="scientific">Macrostomum lignano</name>
    <dbReference type="NCBI Taxonomy" id="282301"/>
    <lineage>
        <taxon>Eukaryota</taxon>
        <taxon>Metazoa</taxon>
        <taxon>Spiralia</taxon>
        <taxon>Lophotrochozoa</taxon>
        <taxon>Platyhelminthes</taxon>
        <taxon>Rhabditophora</taxon>
        <taxon>Macrostomorpha</taxon>
        <taxon>Macrostomida</taxon>
        <taxon>Macrostomidae</taxon>
        <taxon>Macrostomum</taxon>
    </lineage>
</organism>
<evidence type="ECO:0000313" key="2">
    <source>
        <dbReference type="EMBL" id="PAA64160.1"/>
    </source>
</evidence>
<evidence type="ECO:0000256" key="1">
    <source>
        <dbReference type="SAM" id="MobiDB-lite"/>
    </source>
</evidence>
<feature type="region of interest" description="Disordered" evidence="1">
    <location>
        <begin position="1"/>
        <end position="69"/>
    </location>
</feature>
<dbReference type="EMBL" id="NIVC01001777">
    <property type="protein sequence ID" value="PAA64160.1"/>
    <property type="molecule type" value="Genomic_DNA"/>
</dbReference>
<reference evidence="2 3" key="1">
    <citation type="submission" date="2017-06" db="EMBL/GenBank/DDBJ databases">
        <title>A platform for efficient transgenesis in Macrostomum lignano, a flatworm model organism for stem cell research.</title>
        <authorList>
            <person name="Berezikov E."/>
        </authorList>
    </citation>
    <scope>NUCLEOTIDE SEQUENCE [LARGE SCALE GENOMIC DNA]</scope>
    <source>
        <strain evidence="2">DV1</strain>
        <tissue evidence="2">Whole organism</tissue>
    </source>
</reference>
<evidence type="ECO:0000313" key="3">
    <source>
        <dbReference type="Proteomes" id="UP000215902"/>
    </source>
</evidence>
<sequence>NSSAAQDLQQPQPHHQLHYNSPQYQPNLQQHRPMMIDVRYQQQQQQPLLQQASSRGQGRAMASTLPNRK</sequence>
<dbReference type="AlphaFoldDB" id="A0A267ERJ1"/>
<feature type="compositionally biased region" description="Polar residues" evidence="1">
    <location>
        <begin position="19"/>
        <end position="30"/>
    </location>
</feature>
<feature type="compositionally biased region" description="Low complexity" evidence="1">
    <location>
        <begin position="41"/>
        <end position="51"/>
    </location>
</feature>
<feature type="non-terminal residue" evidence="2">
    <location>
        <position position="1"/>
    </location>
</feature>
<comment type="caution">
    <text evidence="2">The sequence shown here is derived from an EMBL/GenBank/DDBJ whole genome shotgun (WGS) entry which is preliminary data.</text>
</comment>
<name>A0A267ERJ1_9PLAT</name>
<proteinExistence type="predicted"/>
<protein>
    <submittedName>
        <fullName evidence="2">Uncharacterized protein</fullName>
    </submittedName>
</protein>
<keyword evidence="3" id="KW-1185">Reference proteome</keyword>
<dbReference type="Proteomes" id="UP000215902">
    <property type="component" value="Unassembled WGS sequence"/>
</dbReference>
<accession>A0A267ERJ1</accession>
<gene>
    <name evidence="2" type="ORF">BOX15_Mlig033423g2</name>
</gene>